<dbReference type="OrthoDB" id="9761224at2"/>
<evidence type="ECO:0000256" key="2">
    <source>
        <dbReference type="ARBA" id="ARBA00007755"/>
    </source>
</evidence>
<dbReference type="EMBL" id="QVEV01000026">
    <property type="protein sequence ID" value="RGC13903.1"/>
    <property type="molecule type" value="Genomic_DNA"/>
</dbReference>
<dbReference type="PANTHER" id="PTHR30252">
    <property type="entry name" value="INNER MEMBRANE PEPTIDE TRANSPORTER"/>
    <property type="match status" value="1"/>
</dbReference>
<evidence type="ECO:0000256" key="4">
    <source>
        <dbReference type="ARBA" id="ARBA00022692"/>
    </source>
</evidence>
<dbReference type="RefSeq" id="WP_117443960.1">
    <property type="nucleotide sequence ID" value="NZ_JAJFEN010000006.1"/>
</dbReference>
<feature type="transmembrane region" description="Helical" evidence="7">
    <location>
        <begin position="250"/>
        <end position="269"/>
    </location>
</feature>
<keyword evidence="3" id="KW-1003">Cell membrane</keyword>
<feature type="transmembrane region" description="Helical" evidence="7">
    <location>
        <begin position="289"/>
        <end position="310"/>
    </location>
</feature>
<evidence type="ECO:0000256" key="5">
    <source>
        <dbReference type="ARBA" id="ARBA00022989"/>
    </source>
</evidence>
<feature type="domain" description="CstA N-terminal" evidence="8">
    <location>
        <begin position="2"/>
        <end position="354"/>
    </location>
</feature>
<evidence type="ECO:0000259" key="8">
    <source>
        <dbReference type="Pfam" id="PF02554"/>
    </source>
</evidence>
<keyword evidence="5 7" id="KW-1133">Transmembrane helix</keyword>
<evidence type="ECO:0000256" key="3">
    <source>
        <dbReference type="ARBA" id="ARBA00022475"/>
    </source>
</evidence>
<feature type="transmembrane region" description="Helical" evidence="7">
    <location>
        <begin position="394"/>
        <end position="416"/>
    </location>
</feature>
<feature type="transmembrane region" description="Helical" evidence="7">
    <location>
        <begin position="225"/>
        <end position="243"/>
    </location>
</feature>
<dbReference type="PANTHER" id="PTHR30252:SF0">
    <property type="entry name" value="PEPTIDE TRANSPORTER CSTA"/>
    <property type="match status" value="1"/>
</dbReference>
<feature type="transmembrane region" description="Helical" evidence="7">
    <location>
        <begin position="446"/>
        <end position="464"/>
    </location>
</feature>
<dbReference type="GO" id="GO:0009267">
    <property type="term" value="P:cellular response to starvation"/>
    <property type="evidence" value="ECO:0007669"/>
    <property type="project" value="InterPro"/>
</dbReference>
<dbReference type="Proteomes" id="UP000260025">
    <property type="component" value="Unassembled WGS sequence"/>
</dbReference>
<feature type="transmembrane region" description="Helical" evidence="7">
    <location>
        <begin position="497"/>
        <end position="519"/>
    </location>
</feature>
<dbReference type="Pfam" id="PF02554">
    <property type="entry name" value="CstA"/>
    <property type="match status" value="2"/>
</dbReference>
<feature type="transmembrane region" description="Helical" evidence="7">
    <location>
        <begin position="200"/>
        <end position="219"/>
    </location>
</feature>
<proteinExistence type="inferred from homology"/>
<feature type="transmembrane region" description="Helical" evidence="7">
    <location>
        <begin position="539"/>
        <end position="557"/>
    </location>
</feature>
<organism evidence="9 10">
    <name type="scientific">Clostridium innocuum</name>
    <dbReference type="NCBI Taxonomy" id="1522"/>
    <lineage>
        <taxon>Bacteria</taxon>
        <taxon>Bacillati</taxon>
        <taxon>Bacillota</taxon>
        <taxon>Clostridia</taxon>
        <taxon>Eubacteriales</taxon>
        <taxon>Clostridiaceae</taxon>
        <taxon>Clostridium</taxon>
    </lineage>
</organism>
<evidence type="ECO:0000313" key="10">
    <source>
        <dbReference type="Proteomes" id="UP000260025"/>
    </source>
</evidence>
<keyword evidence="6 7" id="KW-0472">Membrane</keyword>
<evidence type="ECO:0000256" key="6">
    <source>
        <dbReference type="ARBA" id="ARBA00023136"/>
    </source>
</evidence>
<gene>
    <name evidence="9" type="ORF">DXA38_15530</name>
</gene>
<feature type="transmembrane region" description="Helical" evidence="7">
    <location>
        <begin position="167"/>
        <end position="188"/>
    </location>
</feature>
<feature type="transmembrane region" description="Helical" evidence="7">
    <location>
        <begin position="84"/>
        <end position="108"/>
    </location>
</feature>
<dbReference type="GO" id="GO:0005886">
    <property type="term" value="C:plasma membrane"/>
    <property type="evidence" value="ECO:0007669"/>
    <property type="project" value="UniProtKB-SubCell"/>
</dbReference>
<keyword evidence="4 7" id="KW-0812">Transmembrane</keyword>
<feature type="domain" description="CstA N-terminal" evidence="8">
    <location>
        <begin position="362"/>
        <end position="514"/>
    </location>
</feature>
<evidence type="ECO:0000256" key="1">
    <source>
        <dbReference type="ARBA" id="ARBA00004651"/>
    </source>
</evidence>
<protein>
    <submittedName>
        <fullName evidence="9">Carbon starvation protein A</fullName>
    </submittedName>
</protein>
<feature type="transmembrane region" description="Helical" evidence="7">
    <location>
        <begin position="470"/>
        <end position="490"/>
    </location>
</feature>
<sequence>MNGLLVLGIAIVVLAAAYLLYGRYLAASWGIDPKAKTPACAREDGVDFVPSNKWEVFAHQFSSIAGAGPVTGPVMAMMFGWLPAFLWILIGGIFFGAVQDFGSLYASVKSQGKSMGQIIEAYIGKTGKKLFFLFCWLFTLLVIAAFADMVAGTFNGFSAQGARLKPNASAASISMLYIAVAVAFGLFLRKTGISGWKQAGIGIALIIAMLAAGIAFPMYFSKQTWIYVVFVYIFFACITPMWLLKQPRDYLTTFLFVGMIAAAVIGVLISNPTISTPAFTGFTSANGSYLFPTLFITIACGAVSGFHSLVSSETSSKQIRNEKDMLQVGYGSMLLESLLAILVIVIVGSLTSLAAKGVLNSELAGMAMAETATPFTKFSVGVTGLISKLGLPQEVGLCIMTMFVSALALTSLDAVARIGRLSFQELFEPTQDHTPSTVQRFLCNKYVATILTLAGGYLLSLGGYNHIWPLFGSANQLLAAMVLIALAVFLKVTGRKGWMLYVPMTIMLIVTMTSLGMSVYESCMKLFVKGGFVFMTDGLQLIFAVLLMALGLMITFCSGKKLFAQDEDEQSASQLAENQA</sequence>
<name>A0A3E2VSQ8_CLOIN</name>
<accession>A0A3E2VSQ8</accession>
<dbReference type="AlphaFoldDB" id="A0A3E2VSQ8"/>
<dbReference type="InterPro" id="IPR003706">
    <property type="entry name" value="CstA_N"/>
</dbReference>
<feature type="transmembrane region" description="Helical" evidence="7">
    <location>
        <begin position="129"/>
        <end position="147"/>
    </location>
</feature>
<evidence type="ECO:0000256" key="7">
    <source>
        <dbReference type="SAM" id="Phobius"/>
    </source>
</evidence>
<reference evidence="9 10" key="1">
    <citation type="submission" date="2018-08" db="EMBL/GenBank/DDBJ databases">
        <title>A genome reference for cultivated species of the human gut microbiota.</title>
        <authorList>
            <person name="Zou Y."/>
            <person name="Xue W."/>
            <person name="Luo G."/>
        </authorList>
    </citation>
    <scope>NUCLEOTIDE SEQUENCE [LARGE SCALE GENOMIC DNA]</scope>
    <source>
        <strain evidence="9 10">OF01-2LB</strain>
    </source>
</reference>
<comment type="caution">
    <text evidence="9">The sequence shown here is derived from an EMBL/GenBank/DDBJ whole genome shotgun (WGS) entry which is preliminary data.</text>
</comment>
<comment type="similarity">
    <text evidence="2">Belongs to the peptide transporter carbon starvation (CstA) (TC 2.A.114) family.</text>
</comment>
<comment type="subcellular location">
    <subcellularLocation>
        <location evidence="1">Cell membrane</location>
        <topology evidence="1">Multi-pass membrane protein</topology>
    </subcellularLocation>
</comment>
<feature type="transmembrane region" description="Helical" evidence="7">
    <location>
        <begin position="331"/>
        <end position="355"/>
    </location>
</feature>
<dbReference type="InterPro" id="IPR051605">
    <property type="entry name" value="CstA"/>
</dbReference>
<evidence type="ECO:0000313" key="9">
    <source>
        <dbReference type="EMBL" id="RGC13903.1"/>
    </source>
</evidence>